<dbReference type="Proteomes" id="UP000053328">
    <property type="component" value="Unassembled WGS sequence"/>
</dbReference>
<evidence type="ECO:0000313" key="3">
    <source>
        <dbReference type="Proteomes" id="UP000053328"/>
    </source>
</evidence>
<dbReference type="PANTHER" id="PTHR40462">
    <property type="entry name" value="CHROMOSOME 1, WHOLE GENOME SHOTGUN SEQUENCE"/>
    <property type="match status" value="1"/>
</dbReference>
<evidence type="ECO:0000313" key="2">
    <source>
        <dbReference type="EMBL" id="KIW20789.1"/>
    </source>
</evidence>
<sequence>MDQLKGALNSFTGGDNQQQGQGQGQQGQNQGDGGFLGGLGDKLNSAAGGGRESEKNEDALDKGIDFVQERFLGQGPQDNESAIEQAKDEQISDFIRNQYKSATGNDFPVKDKN</sequence>
<dbReference type="STRING" id="91928.A0A0D2CB46"/>
<feature type="compositionally biased region" description="Gly residues" evidence="1">
    <location>
        <begin position="21"/>
        <end position="40"/>
    </location>
</feature>
<reference evidence="2 3" key="1">
    <citation type="submission" date="2015-01" db="EMBL/GenBank/DDBJ databases">
        <title>The Genome Sequence of Exophiala spinifera CBS89968.</title>
        <authorList>
            <consortium name="The Broad Institute Genomics Platform"/>
            <person name="Cuomo C."/>
            <person name="de Hoog S."/>
            <person name="Gorbushina A."/>
            <person name="Stielow B."/>
            <person name="Teixiera M."/>
            <person name="Abouelleil A."/>
            <person name="Chapman S.B."/>
            <person name="Priest M."/>
            <person name="Young S.K."/>
            <person name="Wortman J."/>
            <person name="Nusbaum C."/>
            <person name="Birren B."/>
        </authorList>
    </citation>
    <scope>NUCLEOTIDE SEQUENCE [LARGE SCALE GENOMIC DNA]</scope>
    <source>
        <strain evidence="2 3">CBS 89968</strain>
    </source>
</reference>
<evidence type="ECO:0008006" key="4">
    <source>
        <dbReference type="Google" id="ProtNLM"/>
    </source>
</evidence>
<dbReference type="OrthoDB" id="3050608at2759"/>
<feature type="compositionally biased region" description="Basic and acidic residues" evidence="1">
    <location>
        <begin position="51"/>
        <end position="64"/>
    </location>
</feature>
<proteinExistence type="predicted"/>
<feature type="region of interest" description="Disordered" evidence="1">
    <location>
        <begin position="1"/>
        <end position="64"/>
    </location>
</feature>
<name>A0A0D2CB46_9EURO</name>
<organism evidence="2 3">
    <name type="scientific">Exophiala spinifera</name>
    <dbReference type="NCBI Taxonomy" id="91928"/>
    <lineage>
        <taxon>Eukaryota</taxon>
        <taxon>Fungi</taxon>
        <taxon>Dikarya</taxon>
        <taxon>Ascomycota</taxon>
        <taxon>Pezizomycotina</taxon>
        <taxon>Eurotiomycetes</taxon>
        <taxon>Chaetothyriomycetidae</taxon>
        <taxon>Chaetothyriales</taxon>
        <taxon>Herpotrichiellaceae</taxon>
        <taxon>Exophiala</taxon>
    </lineage>
</organism>
<dbReference type="PANTHER" id="PTHR40462:SF1">
    <property type="entry name" value="EXPRESSED PROTEIN"/>
    <property type="match status" value="1"/>
</dbReference>
<dbReference type="RefSeq" id="XP_016241005.1">
    <property type="nucleotide sequence ID" value="XM_016375729.1"/>
</dbReference>
<accession>A0A0D2CB46</accession>
<dbReference type="GeneID" id="27328450"/>
<dbReference type="EMBL" id="KN847492">
    <property type="protein sequence ID" value="KIW20789.1"/>
    <property type="molecule type" value="Genomic_DNA"/>
</dbReference>
<dbReference type="VEuPathDB" id="FungiDB:PV08_01367"/>
<dbReference type="AlphaFoldDB" id="A0A0D2CB46"/>
<evidence type="ECO:0000256" key="1">
    <source>
        <dbReference type="SAM" id="MobiDB-lite"/>
    </source>
</evidence>
<dbReference type="HOGENOM" id="CLU_100306_0_0_1"/>
<keyword evidence="3" id="KW-1185">Reference proteome</keyword>
<gene>
    <name evidence="2" type="ORF">PV08_01367</name>
</gene>
<protein>
    <recommendedName>
        <fullName evidence="4">DNA damage-responsive protein 48</fullName>
    </recommendedName>
</protein>